<dbReference type="Pfam" id="PF06580">
    <property type="entry name" value="His_kinase"/>
    <property type="match status" value="1"/>
</dbReference>
<evidence type="ECO:0000313" key="3">
    <source>
        <dbReference type="EMBL" id="RFZ92899.1"/>
    </source>
</evidence>
<dbReference type="InterPro" id="IPR050640">
    <property type="entry name" value="Bact_2-comp_sensor_kinase"/>
</dbReference>
<feature type="transmembrane region" description="Helical" evidence="1">
    <location>
        <begin position="105"/>
        <end position="126"/>
    </location>
</feature>
<dbReference type="InterPro" id="IPR036890">
    <property type="entry name" value="HATPase_C_sf"/>
</dbReference>
<organism evidence="3 4">
    <name type="scientific">Mucilaginibacter conchicola</name>
    <dbReference type="NCBI Taxonomy" id="2303333"/>
    <lineage>
        <taxon>Bacteria</taxon>
        <taxon>Pseudomonadati</taxon>
        <taxon>Bacteroidota</taxon>
        <taxon>Sphingobacteriia</taxon>
        <taxon>Sphingobacteriales</taxon>
        <taxon>Sphingobacteriaceae</taxon>
        <taxon>Mucilaginibacter</taxon>
    </lineage>
</organism>
<feature type="domain" description="Signal transduction histidine kinase internal region" evidence="2">
    <location>
        <begin position="284"/>
        <end position="361"/>
    </location>
</feature>
<keyword evidence="1" id="KW-0812">Transmembrane</keyword>
<dbReference type="PANTHER" id="PTHR34220">
    <property type="entry name" value="SENSOR HISTIDINE KINASE YPDA"/>
    <property type="match status" value="1"/>
</dbReference>
<dbReference type="AlphaFoldDB" id="A0A372NVX8"/>
<feature type="transmembrane region" description="Helical" evidence="1">
    <location>
        <begin position="146"/>
        <end position="167"/>
    </location>
</feature>
<reference evidence="3 4" key="1">
    <citation type="submission" date="2018-08" db="EMBL/GenBank/DDBJ databases">
        <title>Mucilaginibacter sp. MYSH2.</title>
        <authorList>
            <person name="Seo T."/>
        </authorList>
    </citation>
    <scope>NUCLEOTIDE SEQUENCE [LARGE SCALE GENOMIC DNA]</scope>
    <source>
        <strain evidence="3 4">MYSH2</strain>
    </source>
</reference>
<feature type="transmembrane region" description="Helical" evidence="1">
    <location>
        <begin position="59"/>
        <end position="85"/>
    </location>
</feature>
<keyword evidence="1" id="KW-0472">Membrane</keyword>
<protein>
    <recommendedName>
        <fullName evidence="2">Signal transduction histidine kinase internal region domain-containing protein</fullName>
    </recommendedName>
</protein>
<dbReference type="OrthoDB" id="9792992at2"/>
<dbReference type="GO" id="GO:0000155">
    <property type="term" value="F:phosphorelay sensor kinase activity"/>
    <property type="evidence" value="ECO:0007669"/>
    <property type="project" value="InterPro"/>
</dbReference>
<dbReference type="InterPro" id="IPR010559">
    <property type="entry name" value="Sig_transdc_His_kin_internal"/>
</dbReference>
<sequence>MTTTKVKWRSYEMLLVAGATVMILARFQMPGISALPILLAWFWLNRLVIAVAKKPGWSIMIFAVLQVLLLSYLLGPGINFISFYSDQEFFFPGGMPLTLGYHPQPLLNAFGGWTVSLLLITCYLFYAVCRELIIYSVENSGIGKAFYLLVINRVTAFTFGILAVPFAGLVTGLFGEIFYHYYFAFLPATAAIALSCYYYLFPFQMSGGWRSRAFISKLLAVNFLSVFVFSFFLGEHWQFNVVLEWFLFELLLVVPLTWLTYRNNHDLVLEVSSMSRDLAASRADLGALKMQINPHFLFNALNALYAMALQDGSVTTAAGIQQLGDMMRFMLEDNQQDRIPLQSELDYLRNYTDLQRLRFTDADALKIAVDIQAGQDDQMIAPMLLIPFVENAFKHGIRQEAPSWINLVLSVRSGKLYFQLANSLHSSLENDPEERRQGIGLRNVRDRLSLLYPGGHQLEYGTEGNTFNVTLILNLKN</sequence>
<dbReference type="Gene3D" id="3.30.565.10">
    <property type="entry name" value="Histidine kinase-like ATPase, C-terminal domain"/>
    <property type="match status" value="1"/>
</dbReference>
<dbReference type="PANTHER" id="PTHR34220:SF7">
    <property type="entry name" value="SENSOR HISTIDINE KINASE YPDA"/>
    <property type="match status" value="1"/>
</dbReference>
<dbReference type="Proteomes" id="UP000264217">
    <property type="component" value="Unassembled WGS sequence"/>
</dbReference>
<comment type="caution">
    <text evidence="3">The sequence shown here is derived from an EMBL/GenBank/DDBJ whole genome shotgun (WGS) entry which is preliminary data.</text>
</comment>
<evidence type="ECO:0000256" key="1">
    <source>
        <dbReference type="SAM" id="Phobius"/>
    </source>
</evidence>
<dbReference type="EMBL" id="QWDC01000002">
    <property type="protein sequence ID" value="RFZ92899.1"/>
    <property type="molecule type" value="Genomic_DNA"/>
</dbReference>
<evidence type="ECO:0000259" key="2">
    <source>
        <dbReference type="Pfam" id="PF06580"/>
    </source>
</evidence>
<dbReference type="RefSeq" id="WP_117392608.1">
    <property type="nucleotide sequence ID" value="NZ_QWDC01000002.1"/>
</dbReference>
<name>A0A372NVX8_9SPHI</name>
<proteinExistence type="predicted"/>
<keyword evidence="1" id="KW-1133">Transmembrane helix</keyword>
<accession>A0A372NVX8</accession>
<gene>
    <name evidence="3" type="ORF">D0C36_16030</name>
</gene>
<keyword evidence="4" id="KW-1185">Reference proteome</keyword>
<evidence type="ECO:0000313" key="4">
    <source>
        <dbReference type="Proteomes" id="UP000264217"/>
    </source>
</evidence>
<feature type="transmembrane region" description="Helical" evidence="1">
    <location>
        <begin position="213"/>
        <end position="233"/>
    </location>
</feature>
<feature type="transmembrane region" description="Helical" evidence="1">
    <location>
        <begin position="179"/>
        <end position="201"/>
    </location>
</feature>
<dbReference type="GO" id="GO:0016020">
    <property type="term" value="C:membrane"/>
    <property type="evidence" value="ECO:0007669"/>
    <property type="project" value="InterPro"/>
</dbReference>